<dbReference type="Pfam" id="PF00583">
    <property type="entry name" value="Acetyltransf_1"/>
    <property type="match status" value="1"/>
</dbReference>
<feature type="domain" description="N-acetyltransferase" evidence="1">
    <location>
        <begin position="1"/>
        <end position="127"/>
    </location>
</feature>
<dbReference type="GO" id="GO:0016747">
    <property type="term" value="F:acyltransferase activity, transferring groups other than amino-acyl groups"/>
    <property type="evidence" value="ECO:0007669"/>
    <property type="project" value="InterPro"/>
</dbReference>
<gene>
    <name evidence="2" type="ORF">GCM10010274_51880</name>
</gene>
<keyword evidence="3" id="KW-1185">Reference proteome</keyword>
<dbReference type="InterPro" id="IPR000182">
    <property type="entry name" value="GNAT_dom"/>
</dbReference>
<comment type="caution">
    <text evidence="2">The sequence shown here is derived from an EMBL/GenBank/DDBJ whole genome shotgun (WGS) entry which is preliminary data.</text>
</comment>
<dbReference type="Gene3D" id="3.40.630.30">
    <property type="match status" value="1"/>
</dbReference>
<dbReference type="EMBL" id="BMTP01000015">
    <property type="protein sequence ID" value="GGU56631.1"/>
    <property type="molecule type" value="Genomic_DNA"/>
</dbReference>
<protein>
    <recommendedName>
        <fullName evidence="1">N-acetyltransferase domain-containing protein</fullName>
    </recommendedName>
</protein>
<sequence length="269" mass="28840">MRRLTTSDTDEILRIVELEELDTVALTRELAAGDDYLWVGLDSPAGGLGAVHRSMRWGNHLLLKGVFVDEPLRGSGAALELAFALRDAARNRGYAGLAAWVEPHKPEAGLAHMLRLRATGPMIHRFDVPVPGDGLAVAAPAHSTGRLVVDLPDSVRSAPLMGDLLSGDSLTAVCWVLDRHRLVLSGFPSHSVSDLHLVIAAAGPLARSQGASFVEFPVPAADLSAAFTLAALKARRLSRTPVRLGRLDFDTGRHATDRQERREAAHDAA</sequence>
<dbReference type="SUPFAM" id="SSF55729">
    <property type="entry name" value="Acyl-CoA N-acyltransferases (Nat)"/>
    <property type="match status" value="1"/>
</dbReference>
<proteinExistence type="predicted"/>
<dbReference type="AlphaFoldDB" id="A0A918I3D1"/>
<evidence type="ECO:0000313" key="2">
    <source>
        <dbReference type="EMBL" id="GGU56631.1"/>
    </source>
</evidence>
<reference evidence="2" key="1">
    <citation type="journal article" date="2014" name="Int. J. Syst. Evol. Microbiol.">
        <title>Complete genome sequence of Corynebacterium casei LMG S-19264T (=DSM 44701T), isolated from a smear-ripened cheese.</title>
        <authorList>
            <consortium name="US DOE Joint Genome Institute (JGI-PGF)"/>
            <person name="Walter F."/>
            <person name="Albersmeier A."/>
            <person name="Kalinowski J."/>
            <person name="Ruckert C."/>
        </authorList>
    </citation>
    <scope>NUCLEOTIDE SEQUENCE</scope>
    <source>
        <strain evidence="2">JCM 4391</strain>
    </source>
</reference>
<dbReference type="InterPro" id="IPR016181">
    <property type="entry name" value="Acyl_CoA_acyltransferase"/>
</dbReference>
<dbReference type="Proteomes" id="UP000636661">
    <property type="component" value="Unassembled WGS sequence"/>
</dbReference>
<evidence type="ECO:0000259" key="1">
    <source>
        <dbReference type="PROSITE" id="PS51186"/>
    </source>
</evidence>
<reference evidence="2" key="2">
    <citation type="submission" date="2020-09" db="EMBL/GenBank/DDBJ databases">
        <authorList>
            <person name="Sun Q."/>
            <person name="Ohkuma M."/>
        </authorList>
    </citation>
    <scope>NUCLEOTIDE SEQUENCE</scope>
    <source>
        <strain evidence="2">JCM 4391</strain>
    </source>
</reference>
<organism evidence="2 3">
    <name type="scientific">Streptomyces lavendofoliae</name>
    <dbReference type="NCBI Taxonomy" id="67314"/>
    <lineage>
        <taxon>Bacteria</taxon>
        <taxon>Bacillati</taxon>
        <taxon>Actinomycetota</taxon>
        <taxon>Actinomycetes</taxon>
        <taxon>Kitasatosporales</taxon>
        <taxon>Streptomycetaceae</taxon>
        <taxon>Streptomyces</taxon>
    </lineage>
</organism>
<accession>A0A918I3D1</accession>
<name>A0A918I3D1_9ACTN</name>
<dbReference type="PROSITE" id="PS51186">
    <property type="entry name" value="GNAT"/>
    <property type="match status" value="1"/>
</dbReference>
<evidence type="ECO:0000313" key="3">
    <source>
        <dbReference type="Proteomes" id="UP000636661"/>
    </source>
</evidence>